<name>A0A4R1MXE8_9FIRM</name>
<sequence length="103" mass="11359">MKNNKVLSMLGLAMKAGKIRSGEFLVEGSVKNKEAKIVLVASDASDNTKKLFSNICHTHQIPLYYLGDKEMLGKAIGKPFRASIAVIDENFSKAIKKQLDSFE</sequence>
<dbReference type="InterPro" id="IPR029064">
    <property type="entry name" value="Ribosomal_eL30-like_sf"/>
</dbReference>
<accession>A0A4R1MXE8</accession>
<dbReference type="Gene3D" id="3.30.1330.30">
    <property type="match status" value="1"/>
</dbReference>
<evidence type="ECO:0000313" key="2">
    <source>
        <dbReference type="EMBL" id="TCK97938.1"/>
    </source>
</evidence>
<evidence type="ECO:0000259" key="1">
    <source>
        <dbReference type="Pfam" id="PF01248"/>
    </source>
</evidence>
<dbReference type="Pfam" id="PF01248">
    <property type="entry name" value="Ribosomal_L7Ae"/>
    <property type="match status" value="1"/>
</dbReference>
<feature type="domain" description="Ribosomal protein eL8/eL30/eS12/Gadd45" evidence="1">
    <location>
        <begin position="5"/>
        <end position="93"/>
    </location>
</feature>
<reference evidence="2 3" key="1">
    <citation type="submission" date="2019-03" db="EMBL/GenBank/DDBJ databases">
        <title>Genomic Encyclopedia of Type Strains, Phase IV (KMG-IV): sequencing the most valuable type-strain genomes for metagenomic binning, comparative biology and taxonomic classification.</title>
        <authorList>
            <person name="Goeker M."/>
        </authorList>
    </citation>
    <scope>NUCLEOTIDE SEQUENCE [LARGE SCALE GENOMIC DNA]</scope>
    <source>
        <strain evidence="2 3">DSM 24176</strain>
    </source>
</reference>
<organism evidence="2 3">
    <name type="scientific">Natranaerovirga hydrolytica</name>
    <dbReference type="NCBI Taxonomy" id="680378"/>
    <lineage>
        <taxon>Bacteria</taxon>
        <taxon>Bacillati</taxon>
        <taxon>Bacillota</taxon>
        <taxon>Clostridia</taxon>
        <taxon>Lachnospirales</taxon>
        <taxon>Natranaerovirgaceae</taxon>
        <taxon>Natranaerovirga</taxon>
    </lineage>
</organism>
<keyword evidence="2" id="KW-0689">Ribosomal protein</keyword>
<proteinExistence type="predicted"/>
<gene>
    <name evidence="2" type="ORF">EDC19_0340</name>
</gene>
<dbReference type="GO" id="GO:0005840">
    <property type="term" value="C:ribosome"/>
    <property type="evidence" value="ECO:0007669"/>
    <property type="project" value="UniProtKB-KW"/>
</dbReference>
<dbReference type="SUPFAM" id="SSF55315">
    <property type="entry name" value="L30e-like"/>
    <property type="match status" value="1"/>
</dbReference>
<dbReference type="AlphaFoldDB" id="A0A4R1MXE8"/>
<keyword evidence="3" id="KW-1185">Reference proteome</keyword>
<dbReference type="EMBL" id="SMGQ01000011">
    <property type="protein sequence ID" value="TCK97938.1"/>
    <property type="molecule type" value="Genomic_DNA"/>
</dbReference>
<evidence type="ECO:0000313" key="3">
    <source>
        <dbReference type="Proteomes" id="UP000294545"/>
    </source>
</evidence>
<comment type="caution">
    <text evidence="2">The sequence shown here is derived from an EMBL/GenBank/DDBJ whole genome shotgun (WGS) entry which is preliminary data.</text>
</comment>
<dbReference type="OrthoDB" id="9794863at2"/>
<protein>
    <submittedName>
        <fullName evidence="2">Ribosomal protein L7Ae-like RNA K-turn-binding protein</fullName>
    </submittedName>
</protein>
<dbReference type="Proteomes" id="UP000294545">
    <property type="component" value="Unassembled WGS sequence"/>
</dbReference>
<dbReference type="InterPro" id="IPR004038">
    <property type="entry name" value="Ribosomal_eL8/eL30/eS12/Gad45"/>
</dbReference>
<keyword evidence="2" id="KW-0687">Ribonucleoprotein</keyword>
<dbReference type="RefSeq" id="WP_132279575.1">
    <property type="nucleotide sequence ID" value="NZ_SMGQ01000011.1"/>
</dbReference>